<comment type="similarity">
    <text evidence="2 15">In the C-terminal section; belongs to the peptidase M41 family.</text>
</comment>
<dbReference type="HAMAP" id="MF_01458">
    <property type="entry name" value="FtsH"/>
    <property type="match status" value="1"/>
</dbReference>
<dbReference type="AlphaFoldDB" id="A0A5B8RRU3"/>
<dbReference type="GO" id="GO:0030163">
    <property type="term" value="P:protein catabolic process"/>
    <property type="evidence" value="ECO:0007669"/>
    <property type="project" value="UniProtKB-UniRule"/>
</dbReference>
<dbReference type="GO" id="GO:0005524">
    <property type="term" value="F:ATP binding"/>
    <property type="evidence" value="ECO:0007669"/>
    <property type="project" value="UniProtKB-UniRule"/>
</dbReference>
<dbReference type="Gene3D" id="1.10.8.60">
    <property type="match status" value="1"/>
</dbReference>
<comment type="subunit">
    <text evidence="15">Homohexamer.</text>
</comment>
<evidence type="ECO:0000256" key="16">
    <source>
        <dbReference type="RuleBase" id="RU003651"/>
    </source>
</evidence>
<dbReference type="Gene3D" id="3.30.720.210">
    <property type="match status" value="1"/>
</dbReference>
<feature type="active site" evidence="15">
    <location>
        <position position="424"/>
    </location>
</feature>
<keyword evidence="20" id="KW-1185">Reference proteome</keyword>
<comment type="similarity">
    <text evidence="16">Belongs to the AAA ATPase family.</text>
</comment>
<dbReference type="InterPro" id="IPR003960">
    <property type="entry name" value="ATPase_AAA_CS"/>
</dbReference>
<keyword evidence="12 15" id="KW-0482">Metalloprotease</keyword>
<dbReference type="Pfam" id="PF06480">
    <property type="entry name" value="FtsH_ext"/>
    <property type="match status" value="1"/>
</dbReference>
<comment type="function">
    <text evidence="15">Acts as a processive, ATP-dependent zinc metallopeptidase for both cytoplasmic and membrane proteins. Plays a role in the quality control of integral membrane proteins.</text>
</comment>
<dbReference type="InterPro" id="IPR027417">
    <property type="entry name" value="P-loop_NTPase"/>
</dbReference>
<dbReference type="SMART" id="SM00382">
    <property type="entry name" value="AAA"/>
    <property type="match status" value="1"/>
</dbReference>
<feature type="transmembrane region" description="Helical" evidence="15">
    <location>
        <begin position="106"/>
        <end position="128"/>
    </location>
</feature>
<feature type="binding site" evidence="15">
    <location>
        <position position="423"/>
    </location>
    <ligand>
        <name>Zn(2+)</name>
        <dbReference type="ChEBI" id="CHEBI:29105"/>
        <note>catalytic</note>
    </ligand>
</feature>
<keyword evidence="11 15" id="KW-1133">Transmembrane helix</keyword>
<evidence type="ECO:0000256" key="3">
    <source>
        <dbReference type="ARBA" id="ARBA00022475"/>
    </source>
</evidence>
<feature type="region of interest" description="Disordered" evidence="17">
    <location>
        <begin position="598"/>
        <end position="638"/>
    </location>
</feature>
<dbReference type="SUPFAM" id="SSF140990">
    <property type="entry name" value="FtsH protease domain-like"/>
    <property type="match status" value="1"/>
</dbReference>
<dbReference type="NCBIfam" id="TIGR01241">
    <property type="entry name" value="FtsH_fam"/>
    <property type="match status" value="1"/>
</dbReference>
<sequence>MNNQWFSKIAVWLVVAMVLFTVFRQFDTRATMGAGNVGYSDFLEQVRGNRIRSATIQEGPGGTEILAVTTDDRRIRTTATYLDRGLVGDLIDHDVKFDVKPREEGSLLMTLLVSWGPMLLLIGVWIYFMRQMQGGGKGGAFSFGKSKARMLDENNNTVTFADVAGCDEAKEEVQEVVDFLKDPQKFQKLGGRIPRGLLLVGPPGTGKTLLAKSIAGEAKVPFFSISGSDFVEMFVGVGAARVRDMFENAKKNAPCIIFIDEIDAVGRQRGAGLGGGNDEREQTLNQMLVEMDGFETNLGVIVVAATNRPDILDAALLRPGRFDRQVYVTLPDIRGREQILGVHMRKIPVGQDVNPSIIARGTPGMSGADLANLCNEAALMAARRNARVVEMQDFERAKDKIIMGPERKSMVMPEEERRNTAYHESGHALIGRLLPKCDPVHKVTIIPRGRALGVTMALPEQDRYSYDKEYMLNQIAMLFGGRIAEEVFMHQMTTGASNDFERATNLARDMVMKYGMTEALGPMVYAENEGEVFLGRSVTKTTNISEETMQKVDAEVRRIIDEQYTLARGLIEDNQDKMHAMAKALLDWETIDMEQLDDIMAGKEPRPPKDWTPRTPPPGGSGPGNPPPVKTDPAPTAA</sequence>
<dbReference type="RefSeq" id="WP_146911255.1">
    <property type="nucleotide sequence ID" value="NZ_CP042344.1"/>
</dbReference>
<dbReference type="FunFam" id="1.20.58.760:FF:000001">
    <property type="entry name" value="ATP-dependent zinc metalloprotease FtsH"/>
    <property type="match status" value="1"/>
</dbReference>
<feature type="domain" description="AAA+ ATPase" evidence="18">
    <location>
        <begin position="193"/>
        <end position="332"/>
    </location>
</feature>
<keyword evidence="7 15" id="KW-0547">Nucleotide-binding</keyword>
<dbReference type="InterPro" id="IPR000642">
    <property type="entry name" value="Peptidase_M41"/>
</dbReference>
<dbReference type="GO" id="GO:0005886">
    <property type="term" value="C:plasma membrane"/>
    <property type="evidence" value="ECO:0007669"/>
    <property type="project" value="UniProtKB-SubCell"/>
</dbReference>
<evidence type="ECO:0000256" key="8">
    <source>
        <dbReference type="ARBA" id="ARBA00022801"/>
    </source>
</evidence>
<dbReference type="PANTHER" id="PTHR23076:SF97">
    <property type="entry name" value="ATP-DEPENDENT ZINC METALLOPROTEASE YME1L1"/>
    <property type="match status" value="1"/>
</dbReference>
<keyword evidence="8 15" id="KW-0378">Hydrolase</keyword>
<evidence type="ECO:0000256" key="12">
    <source>
        <dbReference type="ARBA" id="ARBA00023049"/>
    </source>
</evidence>
<dbReference type="InterPro" id="IPR003959">
    <property type="entry name" value="ATPase_AAA_core"/>
</dbReference>
<evidence type="ECO:0000256" key="13">
    <source>
        <dbReference type="ARBA" id="ARBA00023136"/>
    </source>
</evidence>
<dbReference type="InterPro" id="IPR037219">
    <property type="entry name" value="Peptidase_M41-like"/>
</dbReference>
<dbReference type="GO" id="GO:0004176">
    <property type="term" value="F:ATP-dependent peptidase activity"/>
    <property type="evidence" value="ECO:0007669"/>
    <property type="project" value="InterPro"/>
</dbReference>
<dbReference type="FunFam" id="1.10.8.60:FF:000001">
    <property type="entry name" value="ATP-dependent zinc metalloprotease FtsH"/>
    <property type="match status" value="1"/>
</dbReference>
<evidence type="ECO:0000259" key="18">
    <source>
        <dbReference type="SMART" id="SM00382"/>
    </source>
</evidence>
<dbReference type="SUPFAM" id="SSF52540">
    <property type="entry name" value="P-loop containing nucleoside triphosphate hydrolases"/>
    <property type="match status" value="1"/>
</dbReference>
<proteinExistence type="inferred from homology"/>
<dbReference type="EC" id="3.4.24.-" evidence="15"/>
<keyword evidence="9 15" id="KW-0862">Zinc</keyword>
<gene>
    <name evidence="15" type="primary">ftsH</name>
    <name evidence="19" type="ORF">FOZ74_01115</name>
</gene>
<evidence type="ECO:0000256" key="17">
    <source>
        <dbReference type="SAM" id="MobiDB-lite"/>
    </source>
</evidence>
<evidence type="ECO:0000256" key="7">
    <source>
        <dbReference type="ARBA" id="ARBA00022741"/>
    </source>
</evidence>
<evidence type="ECO:0000256" key="1">
    <source>
        <dbReference type="ARBA" id="ARBA00004370"/>
    </source>
</evidence>
<evidence type="ECO:0000256" key="4">
    <source>
        <dbReference type="ARBA" id="ARBA00022670"/>
    </source>
</evidence>
<dbReference type="InterPro" id="IPR003593">
    <property type="entry name" value="AAA+_ATPase"/>
</dbReference>
<accession>A0A5B8RRU3</accession>
<dbReference type="Pfam" id="PF01434">
    <property type="entry name" value="Peptidase_M41"/>
    <property type="match status" value="1"/>
</dbReference>
<dbReference type="InterPro" id="IPR011546">
    <property type="entry name" value="Pept_M41_FtsH_extracell"/>
</dbReference>
<dbReference type="PROSITE" id="PS00674">
    <property type="entry name" value="AAA"/>
    <property type="match status" value="1"/>
</dbReference>
<keyword evidence="6 15" id="KW-0479">Metal-binding</keyword>
<comment type="cofactor">
    <cofactor evidence="15">
        <name>Zn(2+)</name>
        <dbReference type="ChEBI" id="CHEBI:29105"/>
    </cofactor>
    <text evidence="15">Binds 1 zinc ion per subunit.</text>
</comment>
<evidence type="ECO:0000256" key="14">
    <source>
        <dbReference type="ARBA" id="ARBA00061570"/>
    </source>
</evidence>
<dbReference type="Proteomes" id="UP000321199">
    <property type="component" value="Chromosome"/>
</dbReference>
<evidence type="ECO:0000256" key="11">
    <source>
        <dbReference type="ARBA" id="ARBA00022989"/>
    </source>
</evidence>
<comment type="similarity">
    <text evidence="14 15">In the central section; belongs to the AAA ATPase family.</text>
</comment>
<dbReference type="OrthoDB" id="9809379at2"/>
<dbReference type="GO" id="GO:0016887">
    <property type="term" value="F:ATP hydrolysis activity"/>
    <property type="evidence" value="ECO:0007669"/>
    <property type="project" value="UniProtKB-UniRule"/>
</dbReference>
<keyword evidence="10 15" id="KW-0067">ATP-binding</keyword>
<dbReference type="PANTHER" id="PTHR23076">
    <property type="entry name" value="METALLOPROTEASE M41 FTSH"/>
    <property type="match status" value="1"/>
</dbReference>
<keyword evidence="3 15" id="KW-1003">Cell membrane</keyword>
<feature type="binding site" evidence="15">
    <location>
        <begin position="201"/>
        <end position="208"/>
    </location>
    <ligand>
        <name>ATP</name>
        <dbReference type="ChEBI" id="CHEBI:30616"/>
    </ligand>
</feature>
<dbReference type="Gene3D" id="1.20.58.760">
    <property type="entry name" value="Peptidase M41"/>
    <property type="match status" value="1"/>
</dbReference>
<evidence type="ECO:0000256" key="9">
    <source>
        <dbReference type="ARBA" id="ARBA00022833"/>
    </source>
</evidence>
<dbReference type="GO" id="GO:0008270">
    <property type="term" value="F:zinc ion binding"/>
    <property type="evidence" value="ECO:0007669"/>
    <property type="project" value="UniProtKB-UniRule"/>
</dbReference>
<keyword evidence="4 15" id="KW-0645">Protease</keyword>
<dbReference type="InterPro" id="IPR005936">
    <property type="entry name" value="FtsH"/>
</dbReference>
<dbReference type="Pfam" id="PF00004">
    <property type="entry name" value="AAA"/>
    <property type="match status" value="1"/>
</dbReference>
<comment type="subcellular location">
    <subcellularLocation>
        <location evidence="15">Cell membrane</location>
        <topology evidence="15">Multi-pass membrane protein</topology>
        <orientation evidence="15">Cytoplasmic side</orientation>
    </subcellularLocation>
    <subcellularLocation>
        <location evidence="1">Membrane</location>
    </subcellularLocation>
</comment>
<dbReference type="GO" id="GO:0006508">
    <property type="term" value="P:proteolysis"/>
    <property type="evidence" value="ECO:0007669"/>
    <property type="project" value="UniProtKB-KW"/>
</dbReference>
<dbReference type="FunFam" id="3.40.50.300:FF:000001">
    <property type="entry name" value="ATP-dependent zinc metalloprotease FtsH"/>
    <property type="match status" value="1"/>
</dbReference>
<dbReference type="CDD" id="cd19501">
    <property type="entry name" value="RecA-like_FtsH"/>
    <property type="match status" value="1"/>
</dbReference>
<evidence type="ECO:0000256" key="15">
    <source>
        <dbReference type="HAMAP-Rule" id="MF_01458"/>
    </source>
</evidence>
<name>A0A5B8RRU3_9BURK</name>
<dbReference type="KEGG" id="cof:FOZ74_01115"/>
<reference evidence="19 20" key="1">
    <citation type="submission" date="2019-07" db="EMBL/GenBank/DDBJ databases">
        <title>Complete genome sequence of Comamonas sp. NLF 7-7 isolated from livestock.</title>
        <authorList>
            <person name="Kim D.H."/>
            <person name="Kim J.G."/>
        </authorList>
    </citation>
    <scope>NUCLEOTIDE SEQUENCE [LARGE SCALE GENOMIC DNA]</scope>
    <source>
        <strain evidence="19 20">NLF 7-7</strain>
    </source>
</reference>
<dbReference type="InterPro" id="IPR041569">
    <property type="entry name" value="AAA_lid_3"/>
</dbReference>
<feature type="binding site" evidence="15">
    <location>
        <position position="499"/>
    </location>
    <ligand>
        <name>Zn(2+)</name>
        <dbReference type="ChEBI" id="CHEBI:29105"/>
        <note>catalytic</note>
    </ligand>
</feature>
<organism evidence="19 20">
    <name type="scientific">Comamonas flocculans</name>
    <dbReference type="NCBI Taxonomy" id="2597701"/>
    <lineage>
        <taxon>Bacteria</taxon>
        <taxon>Pseudomonadati</taxon>
        <taxon>Pseudomonadota</taxon>
        <taxon>Betaproteobacteria</taxon>
        <taxon>Burkholderiales</taxon>
        <taxon>Comamonadaceae</taxon>
        <taxon>Comamonas</taxon>
    </lineage>
</organism>
<evidence type="ECO:0000256" key="6">
    <source>
        <dbReference type="ARBA" id="ARBA00022723"/>
    </source>
</evidence>
<evidence type="ECO:0000313" key="19">
    <source>
        <dbReference type="EMBL" id="QEA11753.1"/>
    </source>
</evidence>
<dbReference type="GO" id="GO:0004222">
    <property type="term" value="F:metalloendopeptidase activity"/>
    <property type="evidence" value="ECO:0007669"/>
    <property type="project" value="InterPro"/>
</dbReference>
<keyword evidence="5 15" id="KW-0812">Transmembrane</keyword>
<protein>
    <recommendedName>
        <fullName evidence="15">ATP-dependent zinc metalloprotease FtsH</fullName>
        <ecNumber evidence="15">3.4.24.-</ecNumber>
    </recommendedName>
</protein>
<dbReference type="Pfam" id="PF17862">
    <property type="entry name" value="AAA_lid_3"/>
    <property type="match status" value="1"/>
</dbReference>
<feature type="transmembrane region" description="Helical" evidence="15">
    <location>
        <begin position="6"/>
        <end position="23"/>
    </location>
</feature>
<dbReference type="Gene3D" id="3.40.50.300">
    <property type="entry name" value="P-loop containing nucleotide triphosphate hydrolases"/>
    <property type="match status" value="1"/>
</dbReference>
<dbReference type="EMBL" id="CP042344">
    <property type="protein sequence ID" value="QEA11753.1"/>
    <property type="molecule type" value="Genomic_DNA"/>
</dbReference>
<evidence type="ECO:0000313" key="20">
    <source>
        <dbReference type="Proteomes" id="UP000321199"/>
    </source>
</evidence>
<feature type="compositionally biased region" description="Pro residues" evidence="17">
    <location>
        <begin position="614"/>
        <end position="630"/>
    </location>
</feature>
<evidence type="ECO:0000256" key="5">
    <source>
        <dbReference type="ARBA" id="ARBA00022692"/>
    </source>
</evidence>
<evidence type="ECO:0000256" key="2">
    <source>
        <dbReference type="ARBA" id="ARBA00010044"/>
    </source>
</evidence>
<feature type="binding site" evidence="15">
    <location>
        <position position="427"/>
    </location>
    <ligand>
        <name>Zn(2+)</name>
        <dbReference type="ChEBI" id="CHEBI:29105"/>
        <note>catalytic</note>
    </ligand>
</feature>
<evidence type="ECO:0000256" key="10">
    <source>
        <dbReference type="ARBA" id="ARBA00022840"/>
    </source>
</evidence>
<feature type="compositionally biased region" description="Basic and acidic residues" evidence="17">
    <location>
        <begin position="600"/>
        <end position="612"/>
    </location>
</feature>
<keyword evidence="13 15" id="KW-0472">Membrane</keyword>